<protein>
    <submittedName>
        <fullName evidence="2">Uncharacterized protein</fullName>
    </submittedName>
</protein>
<dbReference type="Gramene" id="PRQ34090">
    <property type="protein sequence ID" value="PRQ34090"/>
    <property type="gene ID" value="RchiOBHm_Chr5g0064991"/>
</dbReference>
<keyword evidence="3" id="KW-1185">Reference proteome</keyword>
<dbReference type="EMBL" id="PDCK01000043">
    <property type="protein sequence ID" value="PRQ34090.1"/>
    <property type="molecule type" value="Genomic_DNA"/>
</dbReference>
<comment type="caution">
    <text evidence="2">The sequence shown here is derived from an EMBL/GenBank/DDBJ whole genome shotgun (WGS) entry which is preliminary data.</text>
</comment>
<evidence type="ECO:0000256" key="1">
    <source>
        <dbReference type="SAM" id="MobiDB-lite"/>
    </source>
</evidence>
<proteinExistence type="predicted"/>
<feature type="region of interest" description="Disordered" evidence="1">
    <location>
        <begin position="1"/>
        <end position="21"/>
    </location>
</feature>
<evidence type="ECO:0000313" key="3">
    <source>
        <dbReference type="Proteomes" id="UP000238479"/>
    </source>
</evidence>
<gene>
    <name evidence="2" type="ORF">RchiOBHm_Chr5g0064991</name>
</gene>
<reference evidence="2 3" key="1">
    <citation type="journal article" date="2018" name="Nat. Genet.">
        <title>The Rosa genome provides new insights in the design of modern roses.</title>
        <authorList>
            <person name="Bendahmane M."/>
        </authorList>
    </citation>
    <scope>NUCLEOTIDE SEQUENCE [LARGE SCALE GENOMIC DNA]</scope>
    <source>
        <strain evidence="3">cv. Old Blush</strain>
    </source>
</reference>
<organism evidence="2 3">
    <name type="scientific">Rosa chinensis</name>
    <name type="common">China rose</name>
    <dbReference type="NCBI Taxonomy" id="74649"/>
    <lineage>
        <taxon>Eukaryota</taxon>
        <taxon>Viridiplantae</taxon>
        <taxon>Streptophyta</taxon>
        <taxon>Embryophyta</taxon>
        <taxon>Tracheophyta</taxon>
        <taxon>Spermatophyta</taxon>
        <taxon>Magnoliopsida</taxon>
        <taxon>eudicotyledons</taxon>
        <taxon>Gunneridae</taxon>
        <taxon>Pentapetalae</taxon>
        <taxon>rosids</taxon>
        <taxon>fabids</taxon>
        <taxon>Rosales</taxon>
        <taxon>Rosaceae</taxon>
        <taxon>Rosoideae</taxon>
        <taxon>Rosoideae incertae sedis</taxon>
        <taxon>Rosa</taxon>
    </lineage>
</organism>
<evidence type="ECO:0000313" key="2">
    <source>
        <dbReference type="EMBL" id="PRQ34090.1"/>
    </source>
</evidence>
<dbReference type="AlphaFoldDB" id="A0A2P6QIT5"/>
<accession>A0A2P6QIT5</accession>
<sequence length="67" mass="7193">MTSFRNLKLAGGGGGQTLPDPAQFVSDEFSFSGDGGVIKLQLELMKKNFCLVISFPNLGGDEERRNG</sequence>
<dbReference type="Proteomes" id="UP000238479">
    <property type="component" value="Chromosome 5"/>
</dbReference>
<name>A0A2P6QIT5_ROSCH</name>